<dbReference type="InterPro" id="IPR011044">
    <property type="entry name" value="Quino_amine_DH_bsu"/>
</dbReference>
<dbReference type="InterPro" id="IPR015943">
    <property type="entry name" value="WD40/YVTN_repeat-like_dom_sf"/>
</dbReference>
<evidence type="ECO:0000313" key="2">
    <source>
        <dbReference type="Proteomes" id="UP000772618"/>
    </source>
</evidence>
<proteinExistence type="predicted"/>
<dbReference type="PROSITE" id="PS51257">
    <property type="entry name" value="PROKAR_LIPOPROTEIN"/>
    <property type="match status" value="1"/>
</dbReference>
<evidence type="ECO:0000313" key="1">
    <source>
        <dbReference type="EMBL" id="MBT1702501.1"/>
    </source>
</evidence>
<dbReference type="SUPFAM" id="SSF50969">
    <property type="entry name" value="YVTN repeat-like/Quinoprotein amine dehydrogenase"/>
    <property type="match status" value="1"/>
</dbReference>
<sequence length="263" mass="29659">MQRKNIGLLSGLFLLLLVSGCKKEKEEKPEVDTLSISYKVKTTWPHDVNAFTQGLVIHEGKLYESTGQKQSWIGIVDINTGTSDKKVVLDDKFFGEGITILNNKIYQLTWTSKVGFVYDLKTFKQINEFPLPTKEGWGITHDGTHLIMSDGTDKLTFVDTVSLKTVKTINVTEENSPAKKLNELEYVDGYVYANQWETNRILKIDPKTGKVIGRLDLTSLAQNASLRNPRADVLNGIAYHPTTKLFLVTGKYWPSVYVLQLTQ</sequence>
<organism evidence="1 2">
    <name type="scientific">Chryseosolibacter indicus</name>
    <dbReference type="NCBI Taxonomy" id="2782351"/>
    <lineage>
        <taxon>Bacteria</taxon>
        <taxon>Pseudomonadati</taxon>
        <taxon>Bacteroidota</taxon>
        <taxon>Cytophagia</taxon>
        <taxon>Cytophagales</taxon>
        <taxon>Chryseotaleaceae</taxon>
        <taxon>Chryseosolibacter</taxon>
    </lineage>
</organism>
<reference evidence="1 2" key="1">
    <citation type="submission" date="2021-05" db="EMBL/GenBank/DDBJ databases">
        <title>A Polyphasic approach of four new species of the genus Ohtaekwangia: Ohtaekwangia histidinii sp. nov., Ohtaekwangia cretensis sp. nov., Ohtaekwangia indiensis sp. nov., Ohtaekwangia reichenbachii sp. nov. from diverse environment.</title>
        <authorList>
            <person name="Octaviana S."/>
        </authorList>
    </citation>
    <scope>NUCLEOTIDE SEQUENCE [LARGE SCALE GENOMIC DNA]</scope>
    <source>
        <strain evidence="1 2">PWU20</strain>
    </source>
</reference>
<protein>
    <submittedName>
        <fullName evidence="1">Glutaminyl-peptide cyclotransferase</fullName>
    </submittedName>
</protein>
<dbReference type="Gene3D" id="2.130.10.10">
    <property type="entry name" value="YVTN repeat-like/Quinoprotein amine dehydrogenase"/>
    <property type="match status" value="1"/>
</dbReference>
<keyword evidence="2" id="KW-1185">Reference proteome</keyword>
<accession>A0ABS5VMA3</accession>
<dbReference type="RefSeq" id="WP_254152470.1">
    <property type="nucleotide sequence ID" value="NZ_JAHESD010000006.1"/>
</dbReference>
<gene>
    <name evidence="1" type="ORF">KK060_04370</name>
</gene>
<dbReference type="Proteomes" id="UP000772618">
    <property type="component" value="Unassembled WGS sequence"/>
</dbReference>
<dbReference type="EMBL" id="JAHESD010000006">
    <property type="protein sequence ID" value="MBT1702501.1"/>
    <property type="molecule type" value="Genomic_DNA"/>
</dbReference>
<name>A0ABS5VMA3_9BACT</name>
<dbReference type="PANTHER" id="PTHR31270">
    <property type="entry name" value="GLUTAMINYL-PEPTIDE CYCLOTRANSFERASE"/>
    <property type="match status" value="1"/>
</dbReference>
<dbReference type="Pfam" id="PF05096">
    <property type="entry name" value="Glu_cyclase_2"/>
    <property type="match status" value="1"/>
</dbReference>
<comment type="caution">
    <text evidence="1">The sequence shown here is derived from an EMBL/GenBank/DDBJ whole genome shotgun (WGS) entry which is preliminary data.</text>
</comment>
<dbReference type="InterPro" id="IPR007788">
    <property type="entry name" value="QCT"/>
</dbReference>
<dbReference type="PANTHER" id="PTHR31270:SF1">
    <property type="entry name" value="GLUTAMINYL-PEPTIDE CYCLOTRANSFERASE"/>
    <property type="match status" value="1"/>
</dbReference>